<feature type="compositionally biased region" description="Basic and acidic residues" evidence="1">
    <location>
        <begin position="1"/>
        <end position="13"/>
    </location>
</feature>
<feature type="region of interest" description="Disordered" evidence="1">
    <location>
        <begin position="1"/>
        <end position="24"/>
    </location>
</feature>
<dbReference type="SUPFAM" id="SSF54427">
    <property type="entry name" value="NTF2-like"/>
    <property type="match status" value="1"/>
</dbReference>
<dbReference type="AlphaFoldDB" id="A0AAN9N1N0"/>
<dbReference type="Gene3D" id="3.10.450.50">
    <property type="match status" value="2"/>
</dbReference>
<name>A0AAN9N1N0_PHACN</name>
<dbReference type="EMBL" id="JAYMYR010000005">
    <property type="protein sequence ID" value="KAK7364990.1"/>
    <property type="molecule type" value="Genomic_DNA"/>
</dbReference>
<evidence type="ECO:0000313" key="2">
    <source>
        <dbReference type="EMBL" id="KAK7364990.1"/>
    </source>
</evidence>
<dbReference type="PANTHER" id="PTHR34957">
    <property type="entry name" value="NUCLEAR TRANSPORT FACTOR 2 (NTF2) FAMILY PROTEIN"/>
    <property type="match status" value="1"/>
</dbReference>
<organism evidence="2 3">
    <name type="scientific">Phaseolus coccineus</name>
    <name type="common">Scarlet runner bean</name>
    <name type="synonym">Phaseolus multiflorus</name>
    <dbReference type="NCBI Taxonomy" id="3886"/>
    <lineage>
        <taxon>Eukaryota</taxon>
        <taxon>Viridiplantae</taxon>
        <taxon>Streptophyta</taxon>
        <taxon>Embryophyta</taxon>
        <taxon>Tracheophyta</taxon>
        <taxon>Spermatophyta</taxon>
        <taxon>Magnoliopsida</taxon>
        <taxon>eudicotyledons</taxon>
        <taxon>Gunneridae</taxon>
        <taxon>Pentapetalae</taxon>
        <taxon>rosids</taxon>
        <taxon>fabids</taxon>
        <taxon>Fabales</taxon>
        <taxon>Fabaceae</taxon>
        <taxon>Papilionoideae</taxon>
        <taxon>50 kb inversion clade</taxon>
        <taxon>NPAAA clade</taxon>
        <taxon>indigoferoid/millettioid clade</taxon>
        <taxon>Phaseoleae</taxon>
        <taxon>Phaseolus</taxon>
    </lineage>
</organism>
<dbReference type="InterPro" id="IPR032710">
    <property type="entry name" value="NTF2-like_dom_sf"/>
</dbReference>
<dbReference type="Proteomes" id="UP001374584">
    <property type="component" value="Unassembled WGS sequence"/>
</dbReference>
<sequence>MGKSEYPSDKLNDDNTLLEEESPKEELRTAIAEENYAKAAVIRDSLQKLQKDSKTQMLRVNKRFYESLRIGDLVAIQTMWAKRDDVCCVHPVYSGKIGYHDAIRCWGDGFLSDSYELNKVPQNIRVDDIKEESLEEELRITIAEENYAKATVIRNSLQKLQKDSKTQMLRVNKRFYESLRIGDLAAIQTLWAKRNDVCCVHLVYSRIICYDYVIRCWGDAFLSDSYELNKVPQKISYSITVIDSLLDVVITAAHIIACNHNLKMRRFSIQTLWAKRHDVCWVYPGYSGMIGYDDVISTYFAKFSLSMGKSEDPGDKLNDDNILLEEESLEEELRIAIAEENYAKAALIRDSLQKKFRKIARHKCLEFSLSMGKSKDPSDKMNDDNILLEEKSLEEELRTAIAEVNYAKAAIIRDSLQKLQKDSKTQILRVNKQFYESLRIGNLATHTNPVCERDDVSYEKLIKNLVLVKYFGTIFTRFVCIDKLQTLNKPKPTKIFGLKFLCLN</sequence>
<dbReference type="PANTHER" id="PTHR34957:SF1">
    <property type="entry name" value="NUCLEAR TRANSPORT FACTOR 2 (NTF2) FAMILY PROTEIN"/>
    <property type="match status" value="1"/>
</dbReference>
<proteinExistence type="predicted"/>
<keyword evidence="3" id="KW-1185">Reference proteome</keyword>
<evidence type="ECO:0000313" key="3">
    <source>
        <dbReference type="Proteomes" id="UP001374584"/>
    </source>
</evidence>
<protein>
    <recommendedName>
        <fullName evidence="4">UVR domain-containing protein</fullName>
    </recommendedName>
</protein>
<comment type="caution">
    <text evidence="2">The sequence shown here is derived from an EMBL/GenBank/DDBJ whole genome shotgun (WGS) entry which is preliminary data.</text>
</comment>
<evidence type="ECO:0000256" key="1">
    <source>
        <dbReference type="SAM" id="MobiDB-lite"/>
    </source>
</evidence>
<evidence type="ECO:0008006" key="4">
    <source>
        <dbReference type="Google" id="ProtNLM"/>
    </source>
</evidence>
<gene>
    <name evidence="2" type="ORF">VNO80_13740</name>
</gene>
<accession>A0AAN9N1N0</accession>
<reference evidence="2 3" key="1">
    <citation type="submission" date="2024-01" db="EMBL/GenBank/DDBJ databases">
        <title>The genomes of 5 underutilized Papilionoideae crops provide insights into root nodulation and disease resistanc.</title>
        <authorList>
            <person name="Jiang F."/>
        </authorList>
    </citation>
    <scope>NUCLEOTIDE SEQUENCE [LARGE SCALE GENOMIC DNA]</scope>
    <source>
        <strain evidence="2">JINMINGXINNONG_FW02</strain>
        <tissue evidence="2">Leaves</tissue>
    </source>
</reference>